<evidence type="ECO:0000256" key="1">
    <source>
        <dbReference type="SAM" id="MobiDB-lite"/>
    </source>
</evidence>
<dbReference type="PANTHER" id="PTHR10587">
    <property type="entry name" value="GLYCOSYL TRANSFERASE-RELATED"/>
    <property type="match status" value="1"/>
</dbReference>
<dbReference type="InterPro" id="IPR011330">
    <property type="entry name" value="Glyco_hydro/deAcase_b/a-brl"/>
</dbReference>
<dbReference type="EMBL" id="BAAABM010000007">
    <property type="protein sequence ID" value="GAA0320300.1"/>
    <property type="molecule type" value="Genomic_DNA"/>
</dbReference>
<accession>A0ABP3FMI0</accession>
<keyword evidence="4" id="KW-1185">Reference proteome</keyword>
<dbReference type="Gene3D" id="3.20.20.370">
    <property type="entry name" value="Glycoside hydrolase/deacetylase"/>
    <property type="match status" value="1"/>
</dbReference>
<dbReference type="Proteomes" id="UP001501822">
    <property type="component" value="Unassembled WGS sequence"/>
</dbReference>
<evidence type="ECO:0000259" key="2">
    <source>
        <dbReference type="PROSITE" id="PS51677"/>
    </source>
</evidence>
<dbReference type="InterPro" id="IPR002509">
    <property type="entry name" value="NODB_dom"/>
</dbReference>
<dbReference type="InterPro" id="IPR050248">
    <property type="entry name" value="Polysacc_deacetylase_ArnD"/>
</dbReference>
<comment type="caution">
    <text evidence="3">The sequence shown here is derived from an EMBL/GenBank/DDBJ whole genome shotgun (WGS) entry which is preliminary data.</text>
</comment>
<sequence length="267" mass="28569">MRRPNRRQVLLAAAVAGAGVAAGGVPEMVRLLQPAARRERGRRVPHGRPAGPAPRRDPGYARGVPRALRRPVHNLHDLVPAAPPNAVALTIDDGPHPRWTPMMLDLLAEHQVPATFSLIAGEVAQYPKLVERIVAAGHQVCDHTVTHPLNLPGLGAGQIKEEIGGAHDRIAQVSGVAPRYFRAPGGNWSAQVMDTAAEHGMLCIDWEVDPRDWARPGTSAITRSMLAGKPGDIILCHDGGGDRSETIQALRTVLPALKQRGLAFVAL</sequence>
<reference evidence="4" key="1">
    <citation type="journal article" date="2019" name="Int. J. Syst. Evol. Microbiol.">
        <title>The Global Catalogue of Microorganisms (GCM) 10K type strain sequencing project: providing services to taxonomists for standard genome sequencing and annotation.</title>
        <authorList>
            <consortium name="The Broad Institute Genomics Platform"/>
            <consortium name="The Broad Institute Genome Sequencing Center for Infectious Disease"/>
            <person name="Wu L."/>
            <person name="Ma J."/>
        </authorList>
    </citation>
    <scope>NUCLEOTIDE SEQUENCE [LARGE SCALE GENOMIC DNA]</scope>
    <source>
        <strain evidence="4">JCM 3146</strain>
    </source>
</reference>
<proteinExistence type="predicted"/>
<organism evidence="3 4">
    <name type="scientific">Actinoallomurus spadix</name>
    <dbReference type="NCBI Taxonomy" id="79912"/>
    <lineage>
        <taxon>Bacteria</taxon>
        <taxon>Bacillati</taxon>
        <taxon>Actinomycetota</taxon>
        <taxon>Actinomycetes</taxon>
        <taxon>Streptosporangiales</taxon>
        <taxon>Thermomonosporaceae</taxon>
        <taxon>Actinoallomurus</taxon>
    </lineage>
</organism>
<evidence type="ECO:0000313" key="4">
    <source>
        <dbReference type="Proteomes" id="UP001501822"/>
    </source>
</evidence>
<dbReference type="InterPro" id="IPR006311">
    <property type="entry name" value="TAT_signal"/>
</dbReference>
<protein>
    <recommendedName>
        <fullName evidence="2">NodB homology domain-containing protein</fullName>
    </recommendedName>
</protein>
<evidence type="ECO:0000313" key="3">
    <source>
        <dbReference type="EMBL" id="GAA0320300.1"/>
    </source>
</evidence>
<gene>
    <name evidence="3" type="ORF">GCM10010151_07490</name>
</gene>
<dbReference type="Pfam" id="PF01522">
    <property type="entry name" value="Polysacc_deac_1"/>
    <property type="match status" value="1"/>
</dbReference>
<dbReference type="PROSITE" id="PS51318">
    <property type="entry name" value="TAT"/>
    <property type="match status" value="1"/>
</dbReference>
<dbReference type="CDD" id="cd10917">
    <property type="entry name" value="CE4_NodB_like_6s_7s"/>
    <property type="match status" value="1"/>
</dbReference>
<dbReference type="PROSITE" id="PS51677">
    <property type="entry name" value="NODB"/>
    <property type="match status" value="1"/>
</dbReference>
<feature type="domain" description="NodB homology" evidence="2">
    <location>
        <begin position="85"/>
        <end position="265"/>
    </location>
</feature>
<feature type="region of interest" description="Disordered" evidence="1">
    <location>
        <begin position="36"/>
        <end position="63"/>
    </location>
</feature>
<name>A0ABP3FMI0_9ACTN</name>
<dbReference type="RefSeq" id="WP_252804339.1">
    <property type="nucleotide sequence ID" value="NZ_BAAABM010000007.1"/>
</dbReference>
<dbReference type="SUPFAM" id="SSF88713">
    <property type="entry name" value="Glycoside hydrolase/deacetylase"/>
    <property type="match status" value="1"/>
</dbReference>